<keyword evidence="2" id="KW-1185">Reference proteome</keyword>
<proteinExistence type="predicted"/>
<dbReference type="Proteomes" id="UP001163835">
    <property type="component" value="Unassembled WGS sequence"/>
</dbReference>
<organism evidence="1 2">
    <name type="scientific">Lentinula aff. lateritia</name>
    <dbReference type="NCBI Taxonomy" id="2804960"/>
    <lineage>
        <taxon>Eukaryota</taxon>
        <taxon>Fungi</taxon>
        <taxon>Dikarya</taxon>
        <taxon>Basidiomycota</taxon>
        <taxon>Agaricomycotina</taxon>
        <taxon>Agaricomycetes</taxon>
        <taxon>Agaricomycetidae</taxon>
        <taxon>Agaricales</taxon>
        <taxon>Marasmiineae</taxon>
        <taxon>Omphalotaceae</taxon>
        <taxon>Lentinula</taxon>
    </lineage>
</organism>
<gene>
    <name evidence="1" type="ORF">F5876DRAFT_68348</name>
</gene>
<accession>A0ACC1TR01</accession>
<protein>
    <submittedName>
        <fullName evidence="1">Uncharacterized protein</fullName>
    </submittedName>
</protein>
<dbReference type="EMBL" id="MU795336">
    <property type="protein sequence ID" value="KAJ3807152.1"/>
    <property type="molecule type" value="Genomic_DNA"/>
</dbReference>
<evidence type="ECO:0000313" key="2">
    <source>
        <dbReference type="Proteomes" id="UP001163835"/>
    </source>
</evidence>
<comment type="caution">
    <text evidence="1">The sequence shown here is derived from an EMBL/GenBank/DDBJ whole genome shotgun (WGS) entry which is preliminary data.</text>
</comment>
<evidence type="ECO:0000313" key="1">
    <source>
        <dbReference type="EMBL" id="KAJ3807152.1"/>
    </source>
</evidence>
<reference evidence="1" key="1">
    <citation type="submission" date="2022-09" db="EMBL/GenBank/DDBJ databases">
        <title>A Global Phylogenomic Analysis of the Shiitake Genus Lentinula.</title>
        <authorList>
            <consortium name="DOE Joint Genome Institute"/>
            <person name="Sierra-Patev S."/>
            <person name="Min B."/>
            <person name="Naranjo-Ortiz M."/>
            <person name="Looney B."/>
            <person name="Konkel Z."/>
            <person name="Slot J.C."/>
            <person name="Sakamoto Y."/>
            <person name="Steenwyk J.L."/>
            <person name="Rokas A."/>
            <person name="Carro J."/>
            <person name="Camarero S."/>
            <person name="Ferreira P."/>
            <person name="Molpeceres G."/>
            <person name="Ruiz-Duenas F.J."/>
            <person name="Serrano A."/>
            <person name="Henrissat B."/>
            <person name="Drula E."/>
            <person name="Hughes K.W."/>
            <person name="Mata J.L."/>
            <person name="Ishikawa N.K."/>
            <person name="Vargas-Isla R."/>
            <person name="Ushijima S."/>
            <person name="Smith C.A."/>
            <person name="Ahrendt S."/>
            <person name="Andreopoulos W."/>
            <person name="He G."/>
            <person name="Labutti K."/>
            <person name="Lipzen A."/>
            <person name="Ng V."/>
            <person name="Riley R."/>
            <person name="Sandor L."/>
            <person name="Barry K."/>
            <person name="Martinez A.T."/>
            <person name="Xiao Y."/>
            <person name="Gibbons J.G."/>
            <person name="Terashima K."/>
            <person name="Grigoriev I.V."/>
            <person name="Hibbett D.S."/>
        </authorList>
    </citation>
    <scope>NUCLEOTIDE SEQUENCE</scope>
    <source>
        <strain evidence="1">TMI1499</strain>
    </source>
</reference>
<sequence>MKGFHLACHGPFFLDIISARENRLTALALIPMVCGLGTIVYTVTEISCGIAELNSGMDWKRFLPGKSTERGWGLAKLQRLFKIDEVVVTKIILVSNPVSINMLKAVAQARMVQQCIEALVKVVAGEWGNPNVVNQQFKFDNPPKRFAEYFPPSTRRFELLGGMKGCEREVDDKWPCVGYIYGINPVEGDLTSLIRMETYDTMKLNHLQKWEGSAPRR</sequence>
<name>A0ACC1TR01_9AGAR</name>